<evidence type="ECO:0000313" key="3">
    <source>
        <dbReference type="Proteomes" id="UP000195918"/>
    </source>
</evidence>
<feature type="transmembrane region" description="Helical" evidence="1">
    <location>
        <begin position="6"/>
        <end position="29"/>
    </location>
</feature>
<evidence type="ECO:0000256" key="1">
    <source>
        <dbReference type="SAM" id="Phobius"/>
    </source>
</evidence>
<protein>
    <submittedName>
        <fullName evidence="2">Uncharacterized protein</fullName>
    </submittedName>
</protein>
<dbReference type="Proteomes" id="UP000195918">
    <property type="component" value="Unassembled WGS sequence"/>
</dbReference>
<dbReference type="AlphaFoldDB" id="A0A1X6WNI6"/>
<gene>
    <name evidence="2" type="ORF">FM121_06805</name>
</gene>
<keyword evidence="1" id="KW-0472">Membrane</keyword>
<dbReference type="EMBL" id="FWFD01000009">
    <property type="protein sequence ID" value="SLM85792.1"/>
    <property type="molecule type" value="Genomic_DNA"/>
</dbReference>
<proteinExistence type="predicted"/>
<feature type="transmembrane region" description="Helical" evidence="1">
    <location>
        <begin position="113"/>
        <end position="131"/>
    </location>
</feature>
<feature type="transmembrane region" description="Helical" evidence="1">
    <location>
        <begin position="137"/>
        <end position="157"/>
    </location>
</feature>
<sequence>MNETVWFFIAISFVSLFGSLSRFTPNALWNDTSYFFRKNKEEYLPFTNKLRGKCLLFFGVFNLVLSAFVYLLKISISFPKLVAFLIIGLIFIELFVEISWNKKEKNNSNVTNLFLKQIIPFTIIIYTAIVFKAPEWMIISFMIISLVTIGATTVFLIKKKIKF</sequence>
<feature type="transmembrane region" description="Helical" evidence="1">
    <location>
        <begin position="78"/>
        <end position="101"/>
    </location>
</feature>
<accession>A0A1X6WNI6</accession>
<dbReference type="OrthoDB" id="9995917at2"/>
<name>A0A1X6WNI6_9ENTE</name>
<keyword evidence="3" id="KW-1185">Reference proteome</keyword>
<feature type="transmembrane region" description="Helical" evidence="1">
    <location>
        <begin position="50"/>
        <end position="72"/>
    </location>
</feature>
<keyword evidence="1" id="KW-0812">Transmembrane</keyword>
<evidence type="ECO:0000313" key="2">
    <source>
        <dbReference type="EMBL" id="SLM85792.1"/>
    </source>
</evidence>
<organism evidence="2 3">
    <name type="scientific">Vagococcus fluvialis bH819</name>
    <dbReference type="NCBI Taxonomy" id="1255619"/>
    <lineage>
        <taxon>Bacteria</taxon>
        <taxon>Bacillati</taxon>
        <taxon>Bacillota</taxon>
        <taxon>Bacilli</taxon>
        <taxon>Lactobacillales</taxon>
        <taxon>Enterococcaceae</taxon>
        <taxon>Vagococcus</taxon>
    </lineage>
</organism>
<reference evidence="3" key="1">
    <citation type="submission" date="2017-02" db="EMBL/GenBank/DDBJ databases">
        <authorList>
            <person name="Dridi B."/>
        </authorList>
    </citation>
    <scope>NUCLEOTIDE SEQUENCE [LARGE SCALE GENOMIC DNA]</scope>
    <source>
        <strain evidence="3">bH819</strain>
    </source>
</reference>
<dbReference type="RefSeq" id="WP_086951427.1">
    <property type="nucleotide sequence ID" value="NZ_FWFD01000009.1"/>
</dbReference>
<keyword evidence="1" id="KW-1133">Transmembrane helix</keyword>